<keyword evidence="5 10" id="KW-0812">Transmembrane</keyword>
<dbReference type="Gene3D" id="3.30.700.10">
    <property type="entry name" value="Glycoprotein, Type 4 Pilin"/>
    <property type="match status" value="1"/>
</dbReference>
<organism evidence="11 12">
    <name type="scientific">Robertmurraya siralis</name>
    <dbReference type="NCBI Taxonomy" id="77777"/>
    <lineage>
        <taxon>Bacteria</taxon>
        <taxon>Bacillati</taxon>
        <taxon>Bacillota</taxon>
        <taxon>Bacilli</taxon>
        <taxon>Bacillales</taxon>
        <taxon>Bacillaceae</taxon>
        <taxon>Robertmurraya</taxon>
    </lineage>
</organism>
<evidence type="ECO:0000256" key="10">
    <source>
        <dbReference type="SAM" id="Phobius"/>
    </source>
</evidence>
<reference evidence="11" key="1">
    <citation type="submission" date="2021-03" db="EMBL/GenBank/DDBJ databases">
        <title>Antimicrobial resistance genes in bacteria isolated from Japanese honey, and their potential for conferring macrolide and lincosamide resistance in the American foulbrood pathogen Paenibacillus larvae.</title>
        <authorList>
            <person name="Okamoto M."/>
            <person name="Kumagai M."/>
            <person name="Kanamori H."/>
            <person name="Takamatsu D."/>
        </authorList>
    </citation>
    <scope>NUCLEOTIDE SEQUENCE</scope>
    <source>
        <strain evidence="11">J27TS8</strain>
    </source>
</reference>
<keyword evidence="4" id="KW-0488">Methylation</keyword>
<evidence type="ECO:0000313" key="11">
    <source>
        <dbReference type="EMBL" id="GIN60555.1"/>
    </source>
</evidence>
<dbReference type="GO" id="GO:0030420">
    <property type="term" value="P:establishment of competence for transformation"/>
    <property type="evidence" value="ECO:0007669"/>
    <property type="project" value="UniProtKB-UniRule"/>
</dbReference>
<dbReference type="NCBIfam" id="TIGR02532">
    <property type="entry name" value="IV_pilin_GFxxxE"/>
    <property type="match status" value="1"/>
</dbReference>
<dbReference type="GO" id="GO:0009986">
    <property type="term" value="C:cell surface"/>
    <property type="evidence" value="ECO:0007669"/>
    <property type="project" value="UniProtKB-SubCell"/>
</dbReference>
<dbReference type="PRINTS" id="PR00813">
    <property type="entry name" value="BCTERIALGSPG"/>
</dbReference>
<keyword evidence="8" id="KW-0178">Competence</keyword>
<evidence type="ECO:0000256" key="1">
    <source>
        <dbReference type="ARBA" id="ARBA00004162"/>
    </source>
</evidence>
<dbReference type="SUPFAM" id="SSF54523">
    <property type="entry name" value="Pili subunits"/>
    <property type="match status" value="1"/>
</dbReference>
<proteinExistence type="inferred from homology"/>
<dbReference type="RefSeq" id="WP_212933201.1">
    <property type="nucleotide sequence ID" value="NZ_BORC01000001.1"/>
</dbReference>
<dbReference type="GO" id="GO:0015627">
    <property type="term" value="C:type II protein secretion system complex"/>
    <property type="evidence" value="ECO:0007669"/>
    <property type="project" value="InterPro"/>
</dbReference>
<evidence type="ECO:0000256" key="6">
    <source>
        <dbReference type="ARBA" id="ARBA00022989"/>
    </source>
</evidence>
<dbReference type="InterPro" id="IPR012902">
    <property type="entry name" value="N_methyl_site"/>
</dbReference>
<comment type="subcellular location">
    <subcellularLocation>
        <location evidence="1">Cell membrane</location>
        <topology evidence="1">Single-pass membrane protein</topology>
    </subcellularLocation>
    <subcellularLocation>
        <location evidence="2">Cell surface</location>
    </subcellularLocation>
</comment>
<evidence type="ECO:0000256" key="9">
    <source>
        <dbReference type="ARBA" id="ARBA00043982"/>
    </source>
</evidence>
<dbReference type="GO" id="GO:0005886">
    <property type="term" value="C:plasma membrane"/>
    <property type="evidence" value="ECO:0007669"/>
    <property type="project" value="UniProtKB-SubCell"/>
</dbReference>
<dbReference type="GO" id="GO:0015628">
    <property type="term" value="P:protein secretion by the type II secretion system"/>
    <property type="evidence" value="ECO:0007669"/>
    <property type="project" value="InterPro"/>
</dbReference>
<evidence type="ECO:0008006" key="13">
    <source>
        <dbReference type="Google" id="ProtNLM"/>
    </source>
</evidence>
<keyword evidence="6 10" id="KW-1133">Transmembrane helix</keyword>
<comment type="similarity">
    <text evidence="9">Belongs to the ComGC family.</text>
</comment>
<dbReference type="AlphaFoldDB" id="A0A919WEM5"/>
<gene>
    <name evidence="11" type="ORF">J27TS8_05480</name>
</gene>
<evidence type="ECO:0000256" key="5">
    <source>
        <dbReference type="ARBA" id="ARBA00022692"/>
    </source>
</evidence>
<dbReference type="EMBL" id="BORC01000001">
    <property type="protein sequence ID" value="GIN60555.1"/>
    <property type="molecule type" value="Genomic_DNA"/>
</dbReference>
<comment type="caution">
    <text evidence="11">The sequence shown here is derived from an EMBL/GenBank/DDBJ whole genome shotgun (WGS) entry which is preliminary data.</text>
</comment>
<dbReference type="InterPro" id="IPR045584">
    <property type="entry name" value="Pilin-like"/>
</dbReference>
<dbReference type="Proteomes" id="UP000682111">
    <property type="component" value="Unassembled WGS sequence"/>
</dbReference>
<evidence type="ECO:0000256" key="3">
    <source>
        <dbReference type="ARBA" id="ARBA00022475"/>
    </source>
</evidence>
<evidence type="ECO:0000256" key="8">
    <source>
        <dbReference type="ARBA" id="ARBA00023287"/>
    </source>
</evidence>
<dbReference type="InterPro" id="IPR000983">
    <property type="entry name" value="Bac_GSPG_pilin"/>
</dbReference>
<keyword evidence="3" id="KW-1003">Cell membrane</keyword>
<sequence length="130" mass="14383">MKKILKQDGFTLIKAKDSQDRCLAVKKIHEQNAFTLIEMMIVLLVITVLLIITIPNITKHNSTINTKGCKALVKMVEAQVQAYEMDKKTVPTSMEVLQSEGYLNEEQATCSNGARITIDAKGEVKVTSGT</sequence>
<feature type="transmembrane region" description="Helical" evidence="10">
    <location>
        <begin position="33"/>
        <end position="54"/>
    </location>
</feature>
<keyword evidence="12" id="KW-1185">Reference proteome</keyword>
<name>A0A919WEM5_9BACI</name>
<evidence type="ECO:0000256" key="2">
    <source>
        <dbReference type="ARBA" id="ARBA00004241"/>
    </source>
</evidence>
<dbReference type="NCBIfam" id="NF040999">
    <property type="entry name" value="pilin_ComGC"/>
    <property type="match status" value="1"/>
</dbReference>
<dbReference type="InterPro" id="IPR016940">
    <property type="entry name" value="ComGC"/>
</dbReference>
<evidence type="ECO:0000256" key="4">
    <source>
        <dbReference type="ARBA" id="ARBA00022481"/>
    </source>
</evidence>
<protein>
    <recommendedName>
        <fullName evidence="13">ComG operon protein 3</fullName>
    </recommendedName>
</protein>
<evidence type="ECO:0000256" key="7">
    <source>
        <dbReference type="ARBA" id="ARBA00023136"/>
    </source>
</evidence>
<keyword evidence="7 10" id="KW-0472">Membrane</keyword>
<accession>A0A919WEM5</accession>
<evidence type="ECO:0000313" key="12">
    <source>
        <dbReference type="Proteomes" id="UP000682111"/>
    </source>
</evidence>
<dbReference type="Pfam" id="PF07963">
    <property type="entry name" value="N_methyl"/>
    <property type="match status" value="1"/>
</dbReference>